<gene>
    <name evidence="1" type="ORF">LCGC14_1087840</name>
</gene>
<proteinExistence type="predicted"/>
<reference evidence="1" key="1">
    <citation type="journal article" date="2015" name="Nature">
        <title>Complex archaea that bridge the gap between prokaryotes and eukaryotes.</title>
        <authorList>
            <person name="Spang A."/>
            <person name="Saw J.H."/>
            <person name="Jorgensen S.L."/>
            <person name="Zaremba-Niedzwiedzka K."/>
            <person name="Martijn J."/>
            <person name="Lind A.E."/>
            <person name="van Eijk R."/>
            <person name="Schleper C."/>
            <person name="Guy L."/>
            <person name="Ettema T.J."/>
        </authorList>
    </citation>
    <scope>NUCLEOTIDE SEQUENCE</scope>
</reference>
<comment type="caution">
    <text evidence="1">The sequence shown here is derived from an EMBL/GenBank/DDBJ whole genome shotgun (WGS) entry which is preliminary data.</text>
</comment>
<feature type="non-terminal residue" evidence="1">
    <location>
        <position position="217"/>
    </location>
</feature>
<dbReference type="AlphaFoldDB" id="A0A0F9MDF9"/>
<name>A0A0F9MDF9_9ZZZZ</name>
<sequence>MESYEKLIDKYKGQDKSAFILGAGTSLYAAWSTFRFSEIFDHVVVAVNSGIVATNWEEGDPEDRYWISNDALCMRWTWWDKVKKSKATKIVRNSWLKHEDKIKDFLIFNPRPTSEDVVNPEDKSLCYCCSVSSAIDLMIQCGCSKIFILGLDHQMIQGKHHFWQFLSKDKQPRQLEPAQGPWEQQKKVFPIHLKSYKALREFAISRSTGIYNCSPLS</sequence>
<dbReference type="EMBL" id="LAZR01004812">
    <property type="protein sequence ID" value="KKN05375.1"/>
    <property type="molecule type" value="Genomic_DNA"/>
</dbReference>
<protein>
    <submittedName>
        <fullName evidence="1">Uncharacterized protein</fullName>
    </submittedName>
</protein>
<accession>A0A0F9MDF9</accession>
<organism evidence="1">
    <name type="scientific">marine sediment metagenome</name>
    <dbReference type="NCBI Taxonomy" id="412755"/>
    <lineage>
        <taxon>unclassified sequences</taxon>
        <taxon>metagenomes</taxon>
        <taxon>ecological metagenomes</taxon>
    </lineage>
</organism>
<evidence type="ECO:0000313" key="1">
    <source>
        <dbReference type="EMBL" id="KKN05375.1"/>
    </source>
</evidence>